<dbReference type="AlphaFoldDB" id="M2TEL3"/>
<dbReference type="eggNOG" id="ENOG502SJEH">
    <property type="taxonomic scope" value="Eukaryota"/>
</dbReference>
<evidence type="ECO:0000313" key="3">
    <source>
        <dbReference type="EMBL" id="EMD67666.1"/>
    </source>
</evidence>
<protein>
    <recommendedName>
        <fullName evidence="2">CorA-like transporter domain-containing protein</fullName>
    </recommendedName>
</protein>
<sequence>MYPLPVELQESYIDSANYPENLIPSGIATYKSKLVSYKERLDDAEVDLCLGSTEDEVEKVFEIPVIDLDTSDGKGWDKRNIHSPAKLTDWLGVTPTQNPNDANTQLLTARKKDPKCRFIYLYGQHSRDKLKTTRGSLCQVLSYHQVMPVYLDFMLVFGGQTDAIDPRFSGFREQIRLRNPKSGHAVPELNRSGKLFQLSYNLKGVHLKKRVRENIKLDVWSIRDAAIYHKFDVEYGTTLWIVTKGGKDILERYADLTKPDGRPEDIKYDSPTACFRSTLVTHLLYCHWATEDWRWYIVWLERVIHQESGMAVNGLRREECAYEIYEPQDIQDLQHWQDEANAVVMVLESNAKIVGALRSFYKNLVSREDFPNALKTNCEDHLHAFFSQLDEIMGDFDMQLTRAKLLVKIISDRKELVLQHLHRQASDRTEQLNKNLEREAVVMRIITIVTLLYLPATFVSTFFSTDVIKYQDQDQNAGSSENGSFSSLALERWLQVTIPLTFLTLLGAWSTYRFFNSTVEHFTFFERLKHIVPGLTSSASVSLASGTTQGYSDTNTRKDASERLVNSTKRLARIMRWFRSGRAILPFHKPTATKTG</sequence>
<keyword evidence="4" id="KW-1185">Reference proteome</keyword>
<name>M2TEL3_COCSN</name>
<proteinExistence type="predicted"/>
<dbReference type="Gene3D" id="1.20.58.340">
    <property type="entry name" value="Magnesium transport protein CorA, transmembrane region"/>
    <property type="match status" value="1"/>
</dbReference>
<reference evidence="3 4" key="1">
    <citation type="journal article" date="2012" name="PLoS Pathog.">
        <title>Diverse lifestyles and strategies of plant pathogenesis encoded in the genomes of eighteen Dothideomycetes fungi.</title>
        <authorList>
            <person name="Ohm R.A."/>
            <person name="Feau N."/>
            <person name="Henrissat B."/>
            <person name="Schoch C.L."/>
            <person name="Horwitz B.A."/>
            <person name="Barry K.W."/>
            <person name="Condon B.J."/>
            <person name="Copeland A.C."/>
            <person name="Dhillon B."/>
            <person name="Glaser F."/>
            <person name="Hesse C.N."/>
            <person name="Kosti I."/>
            <person name="LaButti K."/>
            <person name="Lindquist E.A."/>
            <person name="Lucas S."/>
            <person name="Salamov A.A."/>
            <person name="Bradshaw R.E."/>
            <person name="Ciuffetti L."/>
            <person name="Hamelin R.C."/>
            <person name="Kema G.H.J."/>
            <person name="Lawrence C."/>
            <person name="Scott J.A."/>
            <person name="Spatafora J.W."/>
            <person name="Turgeon B.G."/>
            <person name="de Wit P.J.G.M."/>
            <person name="Zhong S."/>
            <person name="Goodwin S.B."/>
            <person name="Grigoriev I.V."/>
        </authorList>
    </citation>
    <scope>NUCLEOTIDE SEQUENCE [LARGE SCALE GENOMIC DNA]</scope>
    <source>
        <strain evidence="4">ND90Pr / ATCC 201652</strain>
    </source>
</reference>
<evidence type="ECO:0000313" key="4">
    <source>
        <dbReference type="Proteomes" id="UP000016934"/>
    </source>
</evidence>
<organism evidence="3 4">
    <name type="scientific">Cochliobolus sativus (strain ND90Pr / ATCC 201652)</name>
    <name type="common">Common root rot and spot blotch fungus</name>
    <name type="synonym">Bipolaris sorokiniana</name>
    <dbReference type="NCBI Taxonomy" id="665912"/>
    <lineage>
        <taxon>Eukaryota</taxon>
        <taxon>Fungi</taxon>
        <taxon>Dikarya</taxon>
        <taxon>Ascomycota</taxon>
        <taxon>Pezizomycotina</taxon>
        <taxon>Dothideomycetes</taxon>
        <taxon>Pleosporomycetidae</taxon>
        <taxon>Pleosporales</taxon>
        <taxon>Pleosporineae</taxon>
        <taxon>Pleosporaceae</taxon>
        <taxon>Bipolaris</taxon>
    </lineage>
</organism>
<dbReference type="RefSeq" id="XP_007696617.1">
    <property type="nucleotide sequence ID" value="XM_007698427.1"/>
</dbReference>
<dbReference type="OMA" id="HLLYCHW"/>
<dbReference type="GeneID" id="19137666"/>
<dbReference type="KEGG" id="bsc:COCSADRAFT_34456"/>
<dbReference type="STRING" id="665912.M2TEL3"/>
<dbReference type="Pfam" id="PF26616">
    <property type="entry name" value="CorA-like"/>
    <property type="match status" value="1"/>
</dbReference>
<dbReference type="HOGENOM" id="CLU_025521_1_0_1"/>
<keyword evidence="1" id="KW-0472">Membrane</keyword>
<dbReference type="OrthoDB" id="5396681at2759"/>
<keyword evidence="1" id="KW-1133">Transmembrane helix</keyword>
<keyword evidence="1" id="KW-0812">Transmembrane</keyword>
<dbReference type="Proteomes" id="UP000016934">
    <property type="component" value="Unassembled WGS sequence"/>
</dbReference>
<evidence type="ECO:0000256" key="1">
    <source>
        <dbReference type="SAM" id="Phobius"/>
    </source>
</evidence>
<feature type="transmembrane region" description="Helical" evidence="1">
    <location>
        <begin position="441"/>
        <end position="463"/>
    </location>
</feature>
<evidence type="ECO:0000259" key="2">
    <source>
        <dbReference type="Pfam" id="PF26616"/>
    </source>
</evidence>
<reference evidence="4" key="2">
    <citation type="journal article" date="2013" name="PLoS Genet.">
        <title>Comparative genome structure, secondary metabolite, and effector coding capacity across Cochliobolus pathogens.</title>
        <authorList>
            <person name="Condon B.J."/>
            <person name="Leng Y."/>
            <person name="Wu D."/>
            <person name="Bushley K.E."/>
            <person name="Ohm R.A."/>
            <person name="Otillar R."/>
            <person name="Martin J."/>
            <person name="Schackwitz W."/>
            <person name="Grimwood J."/>
            <person name="MohdZainudin N."/>
            <person name="Xue C."/>
            <person name="Wang R."/>
            <person name="Manning V.A."/>
            <person name="Dhillon B."/>
            <person name="Tu Z.J."/>
            <person name="Steffenson B.J."/>
            <person name="Salamov A."/>
            <person name="Sun H."/>
            <person name="Lowry S."/>
            <person name="LaButti K."/>
            <person name="Han J."/>
            <person name="Copeland A."/>
            <person name="Lindquist E."/>
            <person name="Barry K."/>
            <person name="Schmutz J."/>
            <person name="Baker S.E."/>
            <person name="Ciuffetti L.M."/>
            <person name="Grigoriev I.V."/>
            <person name="Zhong S."/>
            <person name="Turgeon B.G."/>
        </authorList>
    </citation>
    <scope>NUCLEOTIDE SEQUENCE [LARGE SCALE GENOMIC DNA]</scope>
    <source>
        <strain evidence="4">ND90Pr / ATCC 201652</strain>
    </source>
</reference>
<accession>M2TEL3</accession>
<dbReference type="EMBL" id="KB445639">
    <property type="protein sequence ID" value="EMD67666.1"/>
    <property type="molecule type" value="Genomic_DNA"/>
</dbReference>
<feature type="domain" description="CorA-like transporter" evidence="2">
    <location>
        <begin position="11"/>
        <end position="310"/>
    </location>
</feature>
<gene>
    <name evidence="3" type="ORF">COCSADRAFT_34456</name>
</gene>
<dbReference type="InterPro" id="IPR058257">
    <property type="entry name" value="CorA-like_dom"/>
</dbReference>